<dbReference type="PANTHER" id="PTHR28083">
    <property type="entry name" value="GOOD FOR FULL DBP5 ACTIVITY PROTEIN 2"/>
    <property type="match status" value="1"/>
</dbReference>
<gene>
    <name evidence="3" type="ORF">V865_001398</name>
</gene>
<sequence length="763" mass="81526">MADATKYGNAIEFDVDLHSIYAAYLGLFESSNTDWWDKSWGGYFTTFNDFLGFGWEVMVVVDSGTGKPHIAVRREQIALFAKMIRTRFGESLPKDPPTTLPLDPVPTRNLSLRRLITIRDLTSYRKLAQTLPAAELSYLRTRVRSGEVGVAEQLFYAGGSSGERDTGGVGVRDNGVGYTFACVKTTWWEKGGSPYGLVPGVGRTQGGKSAQSGKGLILEIGVATLRCANLRAVNVWPPIPDENYRKSHYIVEEWVDKRANVNPPNYPRAYAFGNSRFVAEKDVEKILDANVGALASQEADSHPNTLVLLTLGDPPPLPLPASSTLPSNILHLDVFALELNLLKRAQSQGLPGIPDRHHPLTSLGALLQTLQIPIAPFAPLGNAGNEAYYTLLAFQKLMMGETRLPEMLFRQPEPYMNGIPYPSYSSFPSSGSMQFAPPYSPLPMPVMPAAGRSRLDSSTSGRRSEFAPPSFPSSPTGSYSRRASDQPRPRPASMGDALAGTGMASAPGTPGRPSPREFESGSGSAPNTVRAERKSMARSQTVFWDESSYAQSPPPDNRRRDSHTSFKEPIRPNMTGNSSGSEGPRGRSTNQNNSNGQLPPSALRSGITPSGSSRSISWEGTTSGSNTNGNGSRASSVHGLPISNSNGNSRQSGLRVSGSSSTNLAKSGGGAKGGSEGTGSSTKLSTDSSGENKSHQQPPQPTRKGSKPPGGLSEDDTSNNHKKAKEKEKGSGGGNGNGNGKSKMKSEKSVKDFAGALARFWVG</sequence>
<protein>
    <recommendedName>
        <fullName evidence="2">Gfd2/YDR514C-like C-terminal domain-containing protein</fullName>
    </recommendedName>
</protein>
<feature type="compositionally biased region" description="Gly residues" evidence="1">
    <location>
        <begin position="667"/>
        <end position="677"/>
    </location>
</feature>
<dbReference type="GO" id="GO:0005634">
    <property type="term" value="C:nucleus"/>
    <property type="evidence" value="ECO:0007669"/>
    <property type="project" value="TreeGrafter"/>
</dbReference>
<dbReference type="KEGG" id="ker:91100202"/>
<dbReference type="GeneID" id="91100202"/>
<dbReference type="RefSeq" id="XP_066081313.1">
    <property type="nucleotide sequence ID" value="XM_066225216.1"/>
</dbReference>
<feature type="compositionally biased region" description="Low complexity" evidence="1">
    <location>
        <begin position="620"/>
        <end position="632"/>
    </location>
</feature>
<dbReference type="Proteomes" id="UP001358614">
    <property type="component" value="Chromosome 1"/>
</dbReference>
<organism evidence="3 4">
    <name type="scientific">Kwoniella europaea PYCC6329</name>
    <dbReference type="NCBI Taxonomy" id="1423913"/>
    <lineage>
        <taxon>Eukaryota</taxon>
        <taxon>Fungi</taxon>
        <taxon>Dikarya</taxon>
        <taxon>Basidiomycota</taxon>
        <taxon>Agaricomycotina</taxon>
        <taxon>Tremellomycetes</taxon>
        <taxon>Tremellales</taxon>
        <taxon>Cryptococcaceae</taxon>
        <taxon>Kwoniella</taxon>
    </lineage>
</organism>
<evidence type="ECO:0000256" key="1">
    <source>
        <dbReference type="SAM" id="MobiDB-lite"/>
    </source>
</evidence>
<evidence type="ECO:0000313" key="4">
    <source>
        <dbReference type="Proteomes" id="UP001358614"/>
    </source>
</evidence>
<feature type="domain" description="Gfd2/YDR514C-like C-terminal" evidence="2">
    <location>
        <begin position="214"/>
        <end position="396"/>
    </location>
</feature>
<dbReference type="InterPro" id="IPR048519">
    <property type="entry name" value="Gfd2/YDR514C-like_C"/>
</dbReference>
<dbReference type="AlphaFoldDB" id="A0AAX4KAC4"/>
<dbReference type="PANTHER" id="PTHR28083:SF1">
    <property type="entry name" value="GOOD FOR FULL DBP5 ACTIVITY PROTEIN 2"/>
    <property type="match status" value="1"/>
</dbReference>
<feature type="compositionally biased region" description="Polar residues" evidence="1">
    <location>
        <begin position="607"/>
        <end position="619"/>
    </location>
</feature>
<dbReference type="InterPro" id="IPR040151">
    <property type="entry name" value="Gfd2/YDR514C-like"/>
</dbReference>
<feature type="compositionally biased region" description="Basic and acidic residues" evidence="1">
    <location>
        <begin position="556"/>
        <end position="570"/>
    </location>
</feature>
<accession>A0AAX4KAC4</accession>
<feature type="region of interest" description="Disordered" evidence="1">
    <location>
        <begin position="447"/>
        <end position="749"/>
    </location>
</feature>
<evidence type="ECO:0000313" key="3">
    <source>
        <dbReference type="EMBL" id="WWD03346.1"/>
    </source>
</evidence>
<reference evidence="3 4" key="1">
    <citation type="submission" date="2024-01" db="EMBL/GenBank/DDBJ databases">
        <title>Comparative genomics of Cryptococcus and Kwoniella reveals pathogenesis evolution and contrasting modes of karyotype evolution via chromosome fusion or intercentromeric recombination.</title>
        <authorList>
            <person name="Coelho M.A."/>
            <person name="David-Palma M."/>
            <person name="Shea T."/>
            <person name="Bowers K."/>
            <person name="McGinley-Smith S."/>
            <person name="Mohammad A.W."/>
            <person name="Gnirke A."/>
            <person name="Yurkov A.M."/>
            <person name="Nowrousian M."/>
            <person name="Sun S."/>
            <person name="Cuomo C.A."/>
            <person name="Heitman J."/>
        </authorList>
    </citation>
    <scope>NUCLEOTIDE SEQUENCE [LARGE SCALE GENOMIC DNA]</scope>
    <source>
        <strain evidence="3 4">PYCC6329</strain>
    </source>
</reference>
<feature type="compositionally biased region" description="Polar residues" evidence="1">
    <location>
        <begin position="687"/>
        <end position="697"/>
    </location>
</feature>
<dbReference type="EMBL" id="CP144089">
    <property type="protein sequence ID" value="WWD03346.1"/>
    <property type="molecule type" value="Genomic_DNA"/>
</dbReference>
<dbReference type="Pfam" id="PF21762">
    <property type="entry name" value="DEDDh_C"/>
    <property type="match status" value="1"/>
</dbReference>
<keyword evidence="4" id="KW-1185">Reference proteome</keyword>
<feature type="compositionally biased region" description="Polar residues" evidence="1">
    <location>
        <begin position="642"/>
        <end position="663"/>
    </location>
</feature>
<proteinExistence type="predicted"/>
<name>A0AAX4KAC4_9TREE</name>
<evidence type="ECO:0000259" key="2">
    <source>
        <dbReference type="Pfam" id="PF21762"/>
    </source>
</evidence>
<feature type="compositionally biased region" description="Polar residues" evidence="1">
    <location>
        <begin position="574"/>
        <end position="598"/>
    </location>
</feature>